<proteinExistence type="predicted"/>
<geneLocation type="plasmid" evidence="6">
    <name>unnamed1</name>
</geneLocation>
<dbReference type="CDD" id="cd04666">
    <property type="entry name" value="NUDIX_DIPP2_like_Nudt4"/>
    <property type="match status" value="1"/>
</dbReference>
<dbReference type="InterPro" id="IPR047198">
    <property type="entry name" value="DDP-like_NUDIX"/>
</dbReference>
<name>A0A1B2ES73_9HYPH</name>
<dbReference type="Pfam" id="PF00293">
    <property type="entry name" value="NUDIX"/>
    <property type="match status" value="1"/>
</dbReference>
<dbReference type="InterPro" id="IPR015797">
    <property type="entry name" value="NUDIX_hydrolase-like_dom_sf"/>
</dbReference>
<dbReference type="GO" id="GO:0005737">
    <property type="term" value="C:cytoplasm"/>
    <property type="evidence" value="ECO:0007669"/>
    <property type="project" value="TreeGrafter"/>
</dbReference>
<dbReference type="AlphaFoldDB" id="A0A1B2ES73"/>
<dbReference type="GO" id="GO:0016462">
    <property type="term" value="F:pyrophosphatase activity"/>
    <property type="evidence" value="ECO:0007669"/>
    <property type="project" value="InterPro"/>
</dbReference>
<dbReference type="KEGG" id="moc:BB934_31845"/>
<dbReference type="PANTHER" id="PTHR12629:SF0">
    <property type="entry name" value="DIPHOSPHOINOSITOL-POLYPHOSPHATE DIPHOSPHATASE"/>
    <property type="match status" value="1"/>
</dbReference>
<accession>A0A1B2ES73</accession>
<keyword evidence="6" id="KW-0614">Plasmid</keyword>
<gene>
    <name evidence="6" type="ORF">BB934_31845</name>
</gene>
<dbReference type="SUPFAM" id="SSF55811">
    <property type="entry name" value="Nudix"/>
    <property type="match status" value="1"/>
</dbReference>
<dbReference type="Gene3D" id="3.90.79.10">
    <property type="entry name" value="Nucleoside Triphosphate Pyrophosphohydrolase"/>
    <property type="match status" value="1"/>
</dbReference>
<evidence type="ECO:0000256" key="4">
    <source>
        <dbReference type="ARBA" id="ARBA00022842"/>
    </source>
</evidence>
<evidence type="ECO:0000313" key="6">
    <source>
        <dbReference type="EMBL" id="ANY82830.1"/>
    </source>
</evidence>
<protein>
    <recommendedName>
        <fullName evidence="5">Nudix hydrolase domain-containing protein</fullName>
    </recommendedName>
</protein>
<sequence>MRWLTFLRRGPKRVKGCYVQYGALPFRWSRDGALMVMLVTTRGRKRWMIPKGWPIRGLDPHDSAAREAFEEAGLVGEVHPEAIGSFEYSKKIGDGREVQCVVEVFPLHVDHQKDRWLEQGERETKWFNSRKAASLVSDIGLRQILDRFDARSGATDQLPRTSP</sequence>
<keyword evidence="4" id="KW-0460">Magnesium</keyword>
<reference evidence="6" key="1">
    <citation type="submission" date="2016-07" db="EMBL/GenBank/DDBJ databases">
        <title>Microvirga ossetica sp. nov. a new species of rhizobia isolated from root nodules of the legume species Vicia alpestris Steven originated from North Ossetia region in the Caucasus.</title>
        <authorList>
            <person name="Safronova V.I."/>
            <person name="Kuznetsova I.G."/>
            <person name="Sazanova A.L."/>
            <person name="Belimov A."/>
            <person name="Andronov E."/>
            <person name="Osledkin Y.S."/>
            <person name="Onishchuk O.P."/>
            <person name="Kurchak O.N."/>
            <person name="Shaposhnikov A.I."/>
            <person name="Willems A."/>
            <person name="Tikhonovich I.A."/>
        </authorList>
    </citation>
    <scope>NUCLEOTIDE SEQUENCE [LARGE SCALE GENOMIC DNA]</scope>
    <source>
        <strain evidence="6">V5/3M</strain>
        <plasmid evidence="6">unnamed1</plasmid>
    </source>
</reference>
<evidence type="ECO:0000256" key="2">
    <source>
        <dbReference type="ARBA" id="ARBA00022723"/>
    </source>
</evidence>
<comment type="cofactor">
    <cofactor evidence="1">
        <name>Mg(2+)</name>
        <dbReference type="ChEBI" id="CHEBI:18420"/>
    </cofactor>
</comment>
<evidence type="ECO:0000256" key="1">
    <source>
        <dbReference type="ARBA" id="ARBA00001946"/>
    </source>
</evidence>
<organism evidence="6">
    <name type="scientific">Microvirga ossetica</name>
    <dbReference type="NCBI Taxonomy" id="1882682"/>
    <lineage>
        <taxon>Bacteria</taxon>
        <taxon>Pseudomonadati</taxon>
        <taxon>Pseudomonadota</taxon>
        <taxon>Alphaproteobacteria</taxon>
        <taxon>Hyphomicrobiales</taxon>
        <taxon>Methylobacteriaceae</taxon>
        <taxon>Microvirga</taxon>
    </lineage>
</organism>
<dbReference type="PANTHER" id="PTHR12629">
    <property type="entry name" value="DIPHOSPHOINOSITOL POLYPHOSPHATE PHOSPHOHYDROLASE"/>
    <property type="match status" value="1"/>
</dbReference>
<evidence type="ECO:0000256" key="3">
    <source>
        <dbReference type="ARBA" id="ARBA00022801"/>
    </source>
</evidence>
<keyword evidence="3" id="KW-0378">Hydrolase</keyword>
<dbReference type="InterPro" id="IPR000086">
    <property type="entry name" value="NUDIX_hydrolase_dom"/>
</dbReference>
<evidence type="ECO:0000259" key="5">
    <source>
        <dbReference type="Pfam" id="PF00293"/>
    </source>
</evidence>
<feature type="domain" description="Nudix hydrolase" evidence="5">
    <location>
        <begin position="38"/>
        <end position="136"/>
    </location>
</feature>
<keyword evidence="2" id="KW-0479">Metal-binding</keyword>
<dbReference type="GO" id="GO:0046872">
    <property type="term" value="F:metal ion binding"/>
    <property type="evidence" value="ECO:0007669"/>
    <property type="project" value="UniProtKB-KW"/>
</dbReference>
<dbReference type="EMBL" id="CP016617">
    <property type="protein sequence ID" value="ANY82830.1"/>
    <property type="molecule type" value="Genomic_DNA"/>
</dbReference>